<organism evidence="1 2">
    <name type="scientific">Lachnoanaerobaculum saburreum DSM 3986</name>
    <dbReference type="NCBI Taxonomy" id="887325"/>
    <lineage>
        <taxon>Bacteria</taxon>
        <taxon>Bacillati</taxon>
        <taxon>Bacillota</taxon>
        <taxon>Clostridia</taxon>
        <taxon>Lachnospirales</taxon>
        <taxon>Lachnospiraceae</taxon>
        <taxon>Lachnoanaerobaculum</taxon>
    </lineage>
</organism>
<dbReference type="Proteomes" id="UP000003434">
    <property type="component" value="Unassembled WGS sequence"/>
</dbReference>
<accession>E6LL51</accession>
<sequence length="175" mass="20877">MTESNLKYIQNVKVEDIPWHRLTTAYKRATDFPKYFDVLFKMKSKEDVKAAGEEIAVNIEHQDTLWHATPFACIFLYRIYKKALENKIKNDIAEYLADELSELFDYINAAIKTVNGMEHSDALTHFSDMLDEKYLWPEIYDEEEDEMRWDEGNVFPDDLYYSFYYYSEQVLSLVE</sequence>
<evidence type="ECO:0000313" key="1">
    <source>
        <dbReference type="EMBL" id="EFU77431.1"/>
    </source>
</evidence>
<protein>
    <submittedName>
        <fullName evidence="1">Uncharacterized protein</fullName>
    </submittedName>
</protein>
<dbReference type="EMBL" id="AEPW01000021">
    <property type="protein sequence ID" value="EFU77431.1"/>
    <property type="molecule type" value="Genomic_DNA"/>
</dbReference>
<reference evidence="1 2" key="1">
    <citation type="submission" date="2010-12" db="EMBL/GenBank/DDBJ databases">
        <authorList>
            <person name="Muzny D."/>
            <person name="Qin X."/>
            <person name="Deng J."/>
            <person name="Jiang H."/>
            <person name="Liu Y."/>
            <person name="Qu J."/>
            <person name="Song X.-Z."/>
            <person name="Zhang L."/>
            <person name="Thornton R."/>
            <person name="Coyle M."/>
            <person name="Francisco L."/>
            <person name="Jackson L."/>
            <person name="Javaid M."/>
            <person name="Korchina V."/>
            <person name="Kovar C."/>
            <person name="Mata R."/>
            <person name="Mathew T."/>
            <person name="Ngo R."/>
            <person name="Nguyen L."/>
            <person name="Nguyen N."/>
            <person name="Okwuonu G."/>
            <person name="Ongeri F."/>
            <person name="Pham C."/>
            <person name="Simmons D."/>
            <person name="Wilczek-Boney K."/>
            <person name="Hale W."/>
            <person name="Jakkamsetti A."/>
            <person name="Pham P."/>
            <person name="Ruth R."/>
            <person name="San Lucas F."/>
            <person name="Warren J."/>
            <person name="Zhang J."/>
            <person name="Zhao Z."/>
            <person name="Zhou C."/>
            <person name="Zhu D."/>
            <person name="Lee S."/>
            <person name="Bess C."/>
            <person name="Blankenburg K."/>
            <person name="Forbes L."/>
            <person name="Fu Q."/>
            <person name="Gubbala S."/>
            <person name="Hirani K."/>
            <person name="Jayaseelan J.C."/>
            <person name="Lara F."/>
            <person name="Munidasa M."/>
            <person name="Palculict T."/>
            <person name="Patil S."/>
            <person name="Pu L.-L."/>
            <person name="Saada N."/>
            <person name="Tang L."/>
            <person name="Weissenberger G."/>
            <person name="Zhu Y."/>
            <person name="Hemphill L."/>
            <person name="Shang Y."/>
            <person name="Youmans B."/>
            <person name="Ayvaz T."/>
            <person name="Ross M."/>
            <person name="Santibanez J."/>
            <person name="Aqrawi P."/>
            <person name="Gross S."/>
            <person name="Joshi V."/>
            <person name="Fowler G."/>
            <person name="Nazareth L."/>
            <person name="Reid J."/>
            <person name="Worley K."/>
            <person name="Petrosino J."/>
            <person name="Highlander S."/>
            <person name="Gibbs R."/>
        </authorList>
    </citation>
    <scope>NUCLEOTIDE SEQUENCE [LARGE SCALE GENOMIC DNA]</scope>
    <source>
        <strain evidence="1 2">DSM 3986</strain>
    </source>
</reference>
<dbReference type="AlphaFoldDB" id="E6LL51"/>
<comment type="caution">
    <text evidence="1">The sequence shown here is derived from an EMBL/GenBank/DDBJ whole genome shotgun (WGS) entry which is preliminary data.</text>
</comment>
<dbReference type="eggNOG" id="ENOG502ZQM0">
    <property type="taxonomic scope" value="Bacteria"/>
</dbReference>
<dbReference type="HOGENOM" id="CLU_1352697_0_0_9"/>
<proteinExistence type="predicted"/>
<gene>
    <name evidence="1" type="ORF">HMPREF0381_0686</name>
</gene>
<dbReference type="RefSeq" id="WP_008750455.1">
    <property type="nucleotide sequence ID" value="NZ_GL622296.1"/>
</dbReference>
<evidence type="ECO:0000313" key="2">
    <source>
        <dbReference type="Proteomes" id="UP000003434"/>
    </source>
</evidence>
<name>E6LL51_9FIRM</name>